<feature type="compositionally biased region" description="Basic and acidic residues" evidence="1">
    <location>
        <begin position="107"/>
        <end position="137"/>
    </location>
</feature>
<dbReference type="EMBL" id="FJOF01000011">
    <property type="protein sequence ID" value="CZR47348.1"/>
    <property type="molecule type" value="Genomic_DNA"/>
</dbReference>
<accession>A0A1L7W3Y9</accession>
<dbReference type="AlphaFoldDB" id="A0A1L7W3Y9"/>
<comment type="caution">
    <text evidence="3">The sequence shown here is derived from an EMBL/GenBank/DDBJ whole genome shotgun (WGS) entry which is preliminary data.</text>
</comment>
<feature type="compositionally biased region" description="Basic and acidic residues" evidence="1">
    <location>
        <begin position="346"/>
        <end position="399"/>
    </location>
</feature>
<feature type="compositionally biased region" description="Basic and acidic residues" evidence="1">
    <location>
        <begin position="44"/>
        <end position="57"/>
    </location>
</feature>
<keyword evidence="4" id="KW-1185">Reference proteome</keyword>
<dbReference type="VEuPathDB" id="FungiDB:FPRO_08722"/>
<name>A0A1L7W3Y9_FUSPR</name>
<sequence length="475" mass="55039">MAPPCLPRLLLIFLVGLTHVIAHPVNKDDSAELGSVNVKGSPDLKWKPKSEKHDHLQTHAQHGSKDSTTIVYHKLTATTDGKDVSKDKPDENVQEESTKTEQPAEFSSKHDENMGATHKHMDLERHEHKKHEDENIKYKNKSKVQPDLFKPYRSNRTSAYDNKKSETTKQWKDNSIDKIKNSESYEKFGEKQQIKPTDHKYVKPQRENRVNKTPHPMVGEDSMTRLKKPYDNVFAEGRRREEQEKLKNDPNKKQDSKAKLQTENKDSKKKPETKTNTASERPMPTRSSLFDNAVAIEINNFTAKEPVSSHFDSLKSKLTISKIGHKEKNQDKLYIAPGKTENLDKAKLSIETEETNEKTKESVKTYKTPHQEKDKEINKEPKVESQKDLKSSKDKHSDQGEESLTPRRPTGHPIPDYEAVFTYLRKLRRQRARERYLRMLLEKNPVLKAKLREKYPNHPMLKDRNPRRNGSIIPT</sequence>
<evidence type="ECO:0000256" key="2">
    <source>
        <dbReference type="SAM" id="SignalP"/>
    </source>
</evidence>
<reference evidence="4" key="1">
    <citation type="journal article" date="2016" name="Genome Biol. Evol.">
        <title>Comparative 'omics' of the Fusarium fujikuroi species complex highlights differences in genetic potential and metabolite synthesis.</title>
        <authorList>
            <person name="Niehaus E.-M."/>
            <person name="Muensterkoetter M."/>
            <person name="Proctor R.H."/>
            <person name="Brown D.W."/>
            <person name="Sharon A."/>
            <person name="Idan Y."/>
            <person name="Oren-Young L."/>
            <person name="Sieber C.M."/>
            <person name="Novak O."/>
            <person name="Pencik A."/>
            <person name="Tarkowska D."/>
            <person name="Hromadova K."/>
            <person name="Freeman S."/>
            <person name="Maymon M."/>
            <person name="Elazar M."/>
            <person name="Youssef S.A."/>
            <person name="El-Shabrawy E.S.M."/>
            <person name="Shalaby A.B.A."/>
            <person name="Houterman P."/>
            <person name="Brock N.L."/>
            <person name="Burkhardt I."/>
            <person name="Tsavkelova E.A."/>
            <person name="Dickschat J.S."/>
            <person name="Galuszka P."/>
            <person name="Gueldener U."/>
            <person name="Tudzynski B."/>
        </authorList>
    </citation>
    <scope>NUCLEOTIDE SEQUENCE [LARGE SCALE GENOMIC DNA]</scope>
    <source>
        <strain evidence="4">ET1</strain>
    </source>
</reference>
<evidence type="ECO:0000313" key="4">
    <source>
        <dbReference type="Proteomes" id="UP000183971"/>
    </source>
</evidence>
<dbReference type="RefSeq" id="XP_031087882.1">
    <property type="nucleotide sequence ID" value="XM_031222421.1"/>
</dbReference>
<feature type="signal peptide" evidence="2">
    <location>
        <begin position="1"/>
        <end position="22"/>
    </location>
</feature>
<feature type="region of interest" description="Disordered" evidence="1">
    <location>
        <begin position="44"/>
        <end position="288"/>
    </location>
</feature>
<keyword evidence="2" id="KW-0732">Signal</keyword>
<gene>
    <name evidence="3" type="ORF">FPRO_08722</name>
</gene>
<evidence type="ECO:0000256" key="1">
    <source>
        <dbReference type="SAM" id="MobiDB-lite"/>
    </source>
</evidence>
<protein>
    <submittedName>
        <fullName evidence="3">Uncharacterized protein</fullName>
    </submittedName>
</protein>
<feature type="region of interest" description="Disordered" evidence="1">
    <location>
        <begin position="346"/>
        <end position="415"/>
    </location>
</feature>
<feature type="compositionally biased region" description="Basic and acidic residues" evidence="1">
    <location>
        <begin position="80"/>
        <end position="99"/>
    </location>
</feature>
<feature type="compositionally biased region" description="Basic and acidic residues" evidence="1">
    <location>
        <begin position="161"/>
        <end position="210"/>
    </location>
</feature>
<feature type="compositionally biased region" description="Polar residues" evidence="1">
    <location>
        <begin position="274"/>
        <end position="288"/>
    </location>
</feature>
<organism evidence="3 4">
    <name type="scientific">Fusarium proliferatum (strain ET1)</name>
    <name type="common">Orchid endophyte fungus</name>
    <dbReference type="NCBI Taxonomy" id="1227346"/>
    <lineage>
        <taxon>Eukaryota</taxon>
        <taxon>Fungi</taxon>
        <taxon>Dikarya</taxon>
        <taxon>Ascomycota</taxon>
        <taxon>Pezizomycotina</taxon>
        <taxon>Sordariomycetes</taxon>
        <taxon>Hypocreomycetidae</taxon>
        <taxon>Hypocreales</taxon>
        <taxon>Nectriaceae</taxon>
        <taxon>Fusarium</taxon>
        <taxon>Fusarium fujikuroi species complex</taxon>
    </lineage>
</organism>
<feature type="compositionally biased region" description="Basic and acidic residues" evidence="1">
    <location>
        <begin position="222"/>
        <end position="273"/>
    </location>
</feature>
<feature type="compositionally biased region" description="Polar residues" evidence="1">
    <location>
        <begin position="58"/>
        <end position="70"/>
    </location>
</feature>
<evidence type="ECO:0000313" key="3">
    <source>
        <dbReference type="EMBL" id="CZR47348.1"/>
    </source>
</evidence>
<dbReference type="GeneID" id="42053598"/>
<dbReference type="Proteomes" id="UP000183971">
    <property type="component" value="Unassembled WGS sequence"/>
</dbReference>
<proteinExistence type="predicted"/>
<feature type="chain" id="PRO_5012159776" evidence="2">
    <location>
        <begin position="23"/>
        <end position="475"/>
    </location>
</feature>